<protein>
    <recommendedName>
        <fullName evidence="3">Ribosomal silencing factor RsfS</fullName>
    </recommendedName>
</protein>
<dbReference type="GO" id="GO:0043023">
    <property type="term" value="F:ribosomal large subunit binding"/>
    <property type="evidence" value="ECO:0007669"/>
    <property type="project" value="TreeGrafter"/>
</dbReference>
<dbReference type="AlphaFoldDB" id="A0A382G094"/>
<organism evidence="2">
    <name type="scientific">marine metagenome</name>
    <dbReference type="NCBI Taxonomy" id="408172"/>
    <lineage>
        <taxon>unclassified sequences</taxon>
        <taxon>metagenomes</taxon>
        <taxon>ecological metagenomes</taxon>
    </lineage>
</organism>
<dbReference type="SUPFAM" id="SSF81301">
    <property type="entry name" value="Nucleotidyltransferase"/>
    <property type="match status" value="1"/>
</dbReference>
<dbReference type="Gene3D" id="3.30.460.10">
    <property type="entry name" value="Beta Polymerase, domain 2"/>
    <property type="match status" value="1"/>
</dbReference>
<dbReference type="PANTHER" id="PTHR21043:SF0">
    <property type="entry name" value="MITOCHONDRIAL ASSEMBLY OF RIBOSOMAL LARGE SUBUNIT PROTEIN 1"/>
    <property type="match status" value="1"/>
</dbReference>
<dbReference type="GO" id="GO:0090071">
    <property type="term" value="P:negative regulation of ribosome biogenesis"/>
    <property type="evidence" value="ECO:0007669"/>
    <property type="project" value="TreeGrafter"/>
</dbReference>
<reference evidence="2" key="1">
    <citation type="submission" date="2018-05" db="EMBL/GenBank/DDBJ databases">
        <authorList>
            <person name="Lanie J.A."/>
            <person name="Ng W.-L."/>
            <person name="Kazmierczak K.M."/>
            <person name="Andrzejewski T.M."/>
            <person name="Davidsen T.M."/>
            <person name="Wayne K.J."/>
            <person name="Tettelin H."/>
            <person name="Glass J.I."/>
            <person name="Rusch D."/>
            <person name="Podicherti R."/>
            <person name="Tsui H.-C.T."/>
            <person name="Winkler M.E."/>
        </authorList>
    </citation>
    <scope>NUCLEOTIDE SEQUENCE</scope>
</reference>
<dbReference type="EMBL" id="UINC01052883">
    <property type="protein sequence ID" value="SVB68728.1"/>
    <property type="molecule type" value="Genomic_DNA"/>
</dbReference>
<gene>
    <name evidence="2" type="ORF">METZ01_LOCUS221582</name>
</gene>
<dbReference type="NCBIfam" id="TIGR00090">
    <property type="entry name" value="rsfS_iojap_ybeB"/>
    <property type="match status" value="1"/>
</dbReference>
<evidence type="ECO:0000313" key="2">
    <source>
        <dbReference type="EMBL" id="SVB68728.1"/>
    </source>
</evidence>
<evidence type="ECO:0008006" key="3">
    <source>
        <dbReference type="Google" id="ProtNLM"/>
    </source>
</evidence>
<proteinExistence type="inferred from homology"/>
<name>A0A382G094_9ZZZZ</name>
<dbReference type="GO" id="GO:0017148">
    <property type="term" value="P:negative regulation of translation"/>
    <property type="evidence" value="ECO:0007669"/>
    <property type="project" value="TreeGrafter"/>
</dbReference>
<dbReference type="InterPro" id="IPR004394">
    <property type="entry name" value="Iojap/RsfS/C7orf30"/>
</dbReference>
<evidence type="ECO:0000256" key="1">
    <source>
        <dbReference type="ARBA" id="ARBA00010574"/>
    </source>
</evidence>
<accession>A0A382G094</accession>
<dbReference type="HAMAP" id="MF_01477">
    <property type="entry name" value="Iojap_RsfS"/>
    <property type="match status" value="1"/>
</dbReference>
<dbReference type="InterPro" id="IPR043519">
    <property type="entry name" value="NT_sf"/>
</dbReference>
<dbReference type="Pfam" id="PF02410">
    <property type="entry name" value="RsfS"/>
    <property type="match status" value="1"/>
</dbReference>
<dbReference type="PANTHER" id="PTHR21043">
    <property type="entry name" value="IOJAP SUPERFAMILY ORTHOLOG"/>
    <property type="match status" value="1"/>
</dbReference>
<comment type="similarity">
    <text evidence="1">Belongs to the Iojap/RsfS family.</text>
</comment>
<sequence length="117" mass="13251">MIAKLNDLKKLVVQAAAEKKAFDIVILDLRERSDLTDFFVICSASSRMQVQAITDCVLDQVCKSQHRISSTEGYTSGNWVVLDLIDVVAHIFHKDVRVQYDLERLWGDVPLVEVPYG</sequence>